<feature type="domain" description="VOC" evidence="3">
    <location>
        <begin position="13"/>
        <end position="141"/>
    </location>
</feature>
<reference evidence="4 5" key="1">
    <citation type="submission" date="2021-01" db="EMBL/GenBank/DDBJ databases">
        <title>Genomic Encyclopedia of Type Strains, Phase IV (KMG-IV): sequencing the most valuable type-strain genomes for metagenomic binning, comparative biology and taxonomic classification.</title>
        <authorList>
            <person name="Goeker M."/>
        </authorList>
    </citation>
    <scope>NUCLEOTIDE SEQUENCE [LARGE SCALE GENOMIC DNA]</scope>
    <source>
        <strain evidence="4 5">DSM 28236</strain>
    </source>
</reference>
<protein>
    <submittedName>
        <fullName evidence="4">Methylmalonyl-CoA epimerase</fullName>
    </submittedName>
</protein>
<dbReference type="PROSITE" id="PS51819">
    <property type="entry name" value="VOC"/>
    <property type="match status" value="1"/>
</dbReference>
<dbReference type="PANTHER" id="PTHR43048:SF3">
    <property type="entry name" value="METHYLMALONYL-COA EPIMERASE, MITOCHONDRIAL"/>
    <property type="match status" value="1"/>
</dbReference>
<dbReference type="InterPro" id="IPR029068">
    <property type="entry name" value="Glyas_Bleomycin-R_OHBP_Dase"/>
</dbReference>
<keyword evidence="2" id="KW-0479">Metal-binding</keyword>
<dbReference type="CDD" id="cd07249">
    <property type="entry name" value="MMCE"/>
    <property type="match status" value="1"/>
</dbReference>
<dbReference type="SUPFAM" id="SSF54593">
    <property type="entry name" value="Glyoxalase/Bleomycin resistance protein/Dihydroxybiphenyl dioxygenase"/>
    <property type="match status" value="1"/>
</dbReference>
<accession>A0ABS2Q1H4</accession>
<dbReference type="Pfam" id="PF13669">
    <property type="entry name" value="Glyoxalase_4"/>
    <property type="match status" value="1"/>
</dbReference>
<dbReference type="RefSeq" id="WP_338056088.1">
    <property type="nucleotide sequence ID" value="NZ_JAFBER010000016.1"/>
</dbReference>
<dbReference type="NCBIfam" id="TIGR03081">
    <property type="entry name" value="metmalonyl_epim"/>
    <property type="match status" value="1"/>
</dbReference>
<keyword evidence="5" id="KW-1185">Reference proteome</keyword>
<sequence>MKKLKESTFESQNIDHIGIAVKSLEKSIPLYQEILNFEYEGTEELEDQQVRAAFFKTGHSRIELLEPMNHLSPVATFIKKRGEGIHHIALKVENIDERIQQLKAQGIRMIDQKPRIGAKKVTIAFIHPNSTHGVLYELCQQ</sequence>
<evidence type="ECO:0000256" key="2">
    <source>
        <dbReference type="ARBA" id="ARBA00022723"/>
    </source>
</evidence>
<name>A0ABS2Q1H4_9BACL</name>
<comment type="caution">
    <text evidence="4">The sequence shown here is derived from an EMBL/GenBank/DDBJ whole genome shotgun (WGS) entry which is preliminary data.</text>
</comment>
<evidence type="ECO:0000259" key="3">
    <source>
        <dbReference type="PROSITE" id="PS51819"/>
    </source>
</evidence>
<dbReference type="EMBL" id="JAFBER010000016">
    <property type="protein sequence ID" value="MBM7646134.1"/>
    <property type="molecule type" value="Genomic_DNA"/>
</dbReference>
<dbReference type="InterPro" id="IPR051785">
    <property type="entry name" value="MMCE/EMCE_epimerase"/>
</dbReference>
<comment type="similarity">
    <text evidence="1">Belongs to the methylmalonyl-CoA epimerase family.</text>
</comment>
<dbReference type="Proteomes" id="UP000808914">
    <property type="component" value="Unassembled WGS sequence"/>
</dbReference>
<proteinExistence type="inferred from homology"/>
<gene>
    <name evidence="4" type="ORF">JOD45_002360</name>
</gene>
<dbReference type="PANTHER" id="PTHR43048">
    <property type="entry name" value="METHYLMALONYL-COA EPIMERASE"/>
    <property type="match status" value="1"/>
</dbReference>
<evidence type="ECO:0000256" key="1">
    <source>
        <dbReference type="ARBA" id="ARBA00009308"/>
    </source>
</evidence>
<evidence type="ECO:0000313" key="5">
    <source>
        <dbReference type="Proteomes" id="UP000808914"/>
    </source>
</evidence>
<evidence type="ECO:0000313" key="4">
    <source>
        <dbReference type="EMBL" id="MBM7646134.1"/>
    </source>
</evidence>
<dbReference type="InterPro" id="IPR017515">
    <property type="entry name" value="MeMalonyl-CoA_epimerase"/>
</dbReference>
<organism evidence="4 5">
    <name type="scientific">Scopulibacillus daqui</name>
    <dbReference type="NCBI Taxonomy" id="1469162"/>
    <lineage>
        <taxon>Bacteria</taxon>
        <taxon>Bacillati</taxon>
        <taxon>Bacillota</taxon>
        <taxon>Bacilli</taxon>
        <taxon>Bacillales</taxon>
        <taxon>Sporolactobacillaceae</taxon>
        <taxon>Scopulibacillus</taxon>
    </lineage>
</organism>
<dbReference type="InterPro" id="IPR037523">
    <property type="entry name" value="VOC_core"/>
</dbReference>
<dbReference type="Gene3D" id="3.10.180.10">
    <property type="entry name" value="2,3-Dihydroxybiphenyl 1,2-Dioxygenase, domain 1"/>
    <property type="match status" value="1"/>
</dbReference>